<dbReference type="Proteomes" id="UP001174209">
    <property type="component" value="Unassembled WGS sequence"/>
</dbReference>
<dbReference type="EMBL" id="JAROCG010000001">
    <property type="protein sequence ID" value="MDN4611792.1"/>
    <property type="molecule type" value="Genomic_DNA"/>
</dbReference>
<feature type="transmembrane region" description="Helical" evidence="1">
    <location>
        <begin position="44"/>
        <end position="60"/>
    </location>
</feature>
<keyword evidence="1" id="KW-0472">Membrane</keyword>
<proteinExistence type="predicted"/>
<keyword evidence="1" id="KW-0812">Transmembrane</keyword>
<keyword evidence="1" id="KW-1133">Transmembrane helix</keyword>
<name>A0ABT8K5I0_9MICC</name>
<evidence type="ECO:0000313" key="2">
    <source>
        <dbReference type="EMBL" id="MDN4611792.1"/>
    </source>
</evidence>
<sequence length="76" mass="8018">MNGDGEPLAEPDGRSRGGGKAFLPIGIVFLVVAIGMIFTGTTSWIAFFTIGITFLILGTQKTSSKDETTPSQTPQK</sequence>
<keyword evidence="3" id="KW-1185">Reference proteome</keyword>
<reference evidence="2" key="1">
    <citation type="submission" date="2023-06" db="EMBL/GenBank/DDBJ databases">
        <title>MT1 and MT2 Draft Genomes of Novel Species.</title>
        <authorList>
            <person name="Venkateswaran K."/>
        </authorList>
    </citation>
    <scope>NUCLEOTIDE SEQUENCE</scope>
    <source>
        <strain evidence="2">IIF3SC-B10</strain>
    </source>
</reference>
<evidence type="ECO:0000313" key="3">
    <source>
        <dbReference type="Proteomes" id="UP001174209"/>
    </source>
</evidence>
<dbReference type="RefSeq" id="WP_301228004.1">
    <property type="nucleotide sequence ID" value="NZ_JAROCG010000001.1"/>
</dbReference>
<accession>A0ABT8K5I0</accession>
<comment type="caution">
    <text evidence="2">The sequence shown here is derived from an EMBL/GenBank/DDBJ whole genome shotgun (WGS) entry which is preliminary data.</text>
</comment>
<gene>
    <name evidence="2" type="ORF">P5G52_13055</name>
</gene>
<evidence type="ECO:0000256" key="1">
    <source>
        <dbReference type="SAM" id="Phobius"/>
    </source>
</evidence>
<organism evidence="2 3">
    <name type="scientific">Arthrobacter burdickii</name>
    <dbReference type="NCBI Taxonomy" id="3035920"/>
    <lineage>
        <taxon>Bacteria</taxon>
        <taxon>Bacillati</taxon>
        <taxon>Actinomycetota</taxon>
        <taxon>Actinomycetes</taxon>
        <taxon>Micrococcales</taxon>
        <taxon>Micrococcaceae</taxon>
        <taxon>Arthrobacter</taxon>
    </lineage>
</organism>
<protein>
    <submittedName>
        <fullName evidence="2">Uncharacterized protein</fullName>
    </submittedName>
</protein>